<protein>
    <submittedName>
        <fullName evidence="2">Uncharacterized protein</fullName>
    </submittedName>
</protein>
<keyword evidence="1" id="KW-0812">Transmembrane</keyword>
<dbReference type="EMBL" id="MN739824">
    <property type="protein sequence ID" value="QHT27543.1"/>
    <property type="molecule type" value="Genomic_DNA"/>
</dbReference>
<evidence type="ECO:0000256" key="1">
    <source>
        <dbReference type="SAM" id="Phobius"/>
    </source>
</evidence>
<accession>A0A6C0EGJ0</accession>
<keyword evidence="1" id="KW-1133">Transmembrane helix</keyword>
<feature type="transmembrane region" description="Helical" evidence="1">
    <location>
        <begin position="6"/>
        <end position="24"/>
    </location>
</feature>
<dbReference type="AlphaFoldDB" id="A0A6C0EGJ0"/>
<name>A0A6C0EGJ0_9ZZZZ</name>
<organism evidence="2">
    <name type="scientific">viral metagenome</name>
    <dbReference type="NCBI Taxonomy" id="1070528"/>
    <lineage>
        <taxon>unclassified sequences</taxon>
        <taxon>metagenomes</taxon>
        <taxon>organismal metagenomes</taxon>
    </lineage>
</organism>
<sequence>MNHTNRIILCVFLFLILFVILRYINSLQKKPIIKYNENVNKKGLGHNNNEFYYDDGGGNENLYTDQNQDTAYTE</sequence>
<evidence type="ECO:0000313" key="2">
    <source>
        <dbReference type="EMBL" id="QHT27543.1"/>
    </source>
</evidence>
<reference evidence="2" key="1">
    <citation type="journal article" date="2020" name="Nature">
        <title>Giant virus diversity and host interactions through global metagenomics.</title>
        <authorList>
            <person name="Schulz F."/>
            <person name="Roux S."/>
            <person name="Paez-Espino D."/>
            <person name="Jungbluth S."/>
            <person name="Walsh D.A."/>
            <person name="Denef V.J."/>
            <person name="McMahon K.D."/>
            <person name="Konstantinidis K.T."/>
            <person name="Eloe-Fadrosh E.A."/>
            <person name="Kyrpides N.C."/>
            <person name="Woyke T."/>
        </authorList>
    </citation>
    <scope>NUCLEOTIDE SEQUENCE</scope>
    <source>
        <strain evidence="2">GVMAG-M-3300023179-33</strain>
    </source>
</reference>
<proteinExistence type="predicted"/>
<keyword evidence="1" id="KW-0472">Membrane</keyword>